<comment type="similarity">
    <text evidence="7">Belongs to the transglycosylase MltG family.</text>
</comment>
<keyword evidence="1 7" id="KW-1003">Cell membrane</keyword>
<evidence type="ECO:0000256" key="5">
    <source>
        <dbReference type="ARBA" id="ARBA00023239"/>
    </source>
</evidence>
<feature type="transmembrane region" description="Helical" evidence="7">
    <location>
        <begin position="21"/>
        <end position="44"/>
    </location>
</feature>
<dbReference type="PANTHER" id="PTHR30518:SF2">
    <property type="entry name" value="ENDOLYTIC MUREIN TRANSGLYCOSYLASE"/>
    <property type="match status" value="1"/>
</dbReference>
<comment type="caution">
    <text evidence="8">The sequence shown here is derived from an EMBL/GenBank/DDBJ whole genome shotgun (WGS) entry which is preliminary data.</text>
</comment>
<keyword evidence="3 7" id="KW-1133">Transmembrane helix</keyword>
<comment type="function">
    <text evidence="7">Functions as a peptidoglycan terminase that cleaves nascent peptidoglycan strands endolytically to terminate their elongation.</text>
</comment>
<reference evidence="8 9" key="1">
    <citation type="submission" date="2024-03" db="EMBL/GenBank/DDBJ databases">
        <title>Inconsistent identification of Apilactobacillus kunkeei-related strains obtained by well-developed overall genome related indices.</title>
        <authorList>
            <person name="Maeno S."/>
            <person name="Endo A."/>
        </authorList>
    </citation>
    <scope>NUCLEOTIDE SEQUENCE [LARGE SCALE GENOMIC DNA]</scope>
    <source>
        <strain evidence="8 9">20H-10</strain>
    </source>
</reference>
<accession>A0ABP9ZIS7</accession>
<gene>
    <name evidence="7 8" type="primary">mltG</name>
    <name evidence="8" type="ORF">AP20H10_10540</name>
</gene>
<organism evidence="8 9">
    <name type="scientific">Apilactobacillus apinorum</name>
    <dbReference type="NCBI Taxonomy" id="1218495"/>
    <lineage>
        <taxon>Bacteria</taxon>
        <taxon>Bacillati</taxon>
        <taxon>Bacillota</taxon>
        <taxon>Bacilli</taxon>
        <taxon>Lactobacillales</taxon>
        <taxon>Lactobacillaceae</taxon>
        <taxon>Apilactobacillus</taxon>
    </lineage>
</organism>
<keyword evidence="9" id="KW-1185">Reference proteome</keyword>
<keyword evidence="6 7" id="KW-0961">Cell wall biogenesis/degradation</keyword>
<comment type="catalytic activity">
    <reaction evidence="7">
        <text>a peptidoglycan chain = a peptidoglycan chain with N-acetyl-1,6-anhydromuramyl-[peptide] at the reducing end + a peptidoglycan chain with N-acetylglucosamine at the non-reducing end.</text>
        <dbReference type="EC" id="4.2.2.29"/>
    </reaction>
</comment>
<keyword evidence="4 7" id="KW-0472">Membrane</keyword>
<evidence type="ECO:0000256" key="3">
    <source>
        <dbReference type="ARBA" id="ARBA00022989"/>
    </source>
</evidence>
<evidence type="ECO:0000313" key="9">
    <source>
        <dbReference type="Proteomes" id="UP001438112"/>
    </source>
</evidence>
<proteinExistence type="inferred from homology"/>
<comment type="subcellular location">
    <subcellularLocation>
        <location evidence="7">Cell membrane</location>
        <topology evidence="7">Single-pass membrane protein</topology>
    </subcellularLocation>
</comment>
<dbReference type="Proteomes" id="UP001438112">
    <property type="component" value="Unassembled WGS sequence"/>
</dbReference>
<dbReference type="EMBL" id="BAABVV010000037">
    <property type="protein sequence ID" value="GAA6114691.1"/>
    <property type="molecule type" value="Genomic_DNA"/>
</dbReference>
<evidence type="ECO:0000256" key="6">
    <source>
        <dbReference type="ARBA" id="ARBA00023316"/>
    </source>
</evidence>
<dbReference type="RefSeq" id="WP_053950066.1">
    <property type="nucleotide sequence ID" value="NZ_BAABVV010000037.1"/>
</dbReference>
<keyword evidence="5 7" id="KW-0456">Lyase</keyword>
<protein>
    <recommendedName>
        <fullName evidence="7">Endolytic murein transglycosylase</fullName>
        <ecNumber evidence="7">4.2.2.29</ecNumber>
    </recommendedName>
    <alternativeName>
        <fullName evidence="7">Peptidoglycan lytic transglycosylase</fullName>
    </alternativeName>
    <alternativeName>
        <fullName evidence="7">Peptidoglycan polymerization terminase</fullName>
    </alternativeName>
</protein>
<evidence type="ECO:0000256" key="2">
    <source>
        <dbReference type="ARBA" id="ARBA00022692"/>
    </source>
</evidence>
<sequence>MSEDKKTNDFEKKHSNLGKKISLSIIAILVVLGTCIFIVGHQYVKESLKPLNPKNNDLIQVQIPLGASDKKIGSILQDSKIVKSGLVFDYFVNSHNYADLKAGYYELSPSMSLQTIADRLTKGGSDQPLQGIYGRMLVREGDTISEIAKTVQQRSRFSSDDFLKLISDKTYLKELKAKYPQLLGSAFKSKNKKYILEGYLYPATYNSQNNVSLKQIVNQMIAKTNQEVSPYYKEIKKQNLTVDEALTLASFIEVNHVGKIDRQKIAGVLYNRLNSNLPLDVKSAVKYANGKSSIQVLTKKDYDSTSAYNLYQYTGMGPGPISNPTTKSLVAVLHPRDMVKSYFAYSVNTSNKKVKYYNTDVSTNLLFDNDSVMR</sequence>
<evidence type="ECO:0000313" key="8">
    <source>
        <dbReference type="EMBL" id="GAA6114691.1"/>
    </source>
</evidence>
<dbReference type="HAMAP" id="MF_02065">
    <property type="entry name" value="MltG"/>
    <property type="match status" value="1"/>
</dbReference>
<evidence type="ECO:0000256" key="4">
    <source>
        <dbReference type="ARBA" id="ARBA00023136"/>
    </source>
</evidence>
<keyword evidence="2 7" id="KW-0812">Transmembrane</keyword>
<evidence type="ECO:0000256" key="1">
    <source>
        <dbReference type="ARBA" id="ARBA00022475"/>
    </source>
</evidence>
<dbReference type="PANTHER" id="PTHR30518">
    <property type="entry name" value="ENDOLYTIC MUREIN TRANSGLYCOSYLASE"/>
    <property type="match status" value="1"/>
</dbReference>
<dbReference type="NCBIfam" id="TIGR00247">
    <property type="entry name" value="endolytic transglycosylase MltG"/>
    <property type="match status" value="1"/>
</dbReference>
<name>A0ABP9ZIS7_9LACO</name>
<dbReference type="Pfam" id="PF02618">
    <property type="entry name" value="YceG"/>
    <property type="match status" value="1"/>
</dbReference>
<comment type="caution">
    <text evidence="7">Lacks conserved residue(s) required for the propagation of feature annotation.</text>
</comment>
<dbReference type="Gene3D" id="3.30.1490.480">
    <property type="entry name" value="Endolytic murein transglycosylase"/>
    <property type="match status" value="1"/>
</dbReference>
<dbReference type="InterPro" id="IPR003770">
    <property type="entry name" value="MLTG-like"/>
</dbReference>
<evidence type="ECO:0000256" key="7">
    <source>
        <dbReference type="HAMAP-Rule" id="MF_02065"/>
    </source>
</evidence>
<dbReference type="EC" id="4.2.2.29" evidence="7"/>